<reference evidence="2" key="1">
    <citation type="submission" date="2018-02" db="EMBL/GenBank/DDBJ databases">
        <title>Rhizophora mucronata_Transcriptome.</title>
        <authorList>
            <person name="Meera S.P."/>
            <person name="Sreeshan A."/>
            <person name="Augustine A."/>
        </authorList>
    </citation>
    <scope>NUCLEOTIDE SEQUENCE</scope>
    <source>
        <tissue evidence="2">Leaf</tissue>
    </source>
</reference>
<sequence length="22" mass="2554">MGITKRSKLSNKSIENPEKHQQ</sequence>
<proteinExistence type="predicted"/>
<protein>
    <submittedName>
        <fullName evidence="2">Uncharacterized protein</fullName>
    </submittedName>
</protein>
<dbReference type="EMBL" id="GGEC01060749">
    <property type="protein sequence ID" value="MBX41233.1"/>
    <property type="molecule type" value="Transcribed_RNA"/>
</dbReference>
<evidence type="ECO:0000256" key="1">
    <source>
        <dbReference type="SAM" id="MobiDB-lite"/>
    </source>
</evidence>
<evidence type="ECO:0000313" key="2">
    <source>
        <dbReference type="EMBL" id="MBX41233.1"/>
    </source>
</evidence>
<name>A0A2P2NFJ5_RHIMU</name>
<dbReference type="AlphaFoldDB" id="A0A2P2NFJ5"/>
<organism evidence="2">
    <name type="scientific">Rhizophora mucronata</name>
    <name type="common">Asiatic mangrove</name>
    <dbReference type="NCBI Taxonomy" id="61149"/>
    <lineage>
        <taxon>Eukaryota</taxon>
        <taxon>Viridiplantae</taxon>
        <taxon>Streptophyta</taxon>
        <taxon>Embryophyta</taxon>
        <taxon>Tracheophyta</taxon>
        <taxon>Spermatophyta</taxon>
        <taxon>Magnoliopsida</taxon>
        <taxon>eudicotyledons</taxon>
        <taxon>Gunneridae</taxon>
        <taxon>Pentapetalae</taxon>
        <taxon>rosids</taxon>
        <taxon>fabids</taxon>
        <taxon>Malpighiales</taxon>
        <taxon>Rhizophoraceae</taxon>
        <taxon>Rhizophora</taxon>
    </lineage>
</organism>
<accession>A0A2P2NFJ5</accession>
<feature type="region of interest" description="Disordered" evidence="1">
    <location>
        <begin position="1"/>
        <end position="22"/>
    </location>
</feature>